<organism evidence="2 3">
    <name type="scientific">Fusarium kuroshium</name>
    <dbReference type="NCBI Taxonomy" id="2010991"/>
    <lineage>
        <taxon>Eukaryota</taxon>
        <taxon>Fungi</taxon>
        <taxon>Dikarya</taxon>
        <taxon>Ascomycota</taxon>
        <taxon>Pezizomycotina</taxon>
        <taxon>Sordariomycetes</taxon>
        <taxon>Hypocreomycetidae</taxon>
        <taxon>Hypocreales</taxon>
        <taxon>Nectriaceae</taxon>
        <taxon>Fusarium</taxon>
        <taxon>Fusarium solani species complex</taxon>
    </lineage>
</organism>
<sequence length="411" mass="46516">MGTQVSGNRIDTIKMDLNNGNIPMPVLTPNTAGSRIQHRGSLDLAQVHVPAQSQRENISAAGKNGAEMGWFSVSESIRPTAPDRLDRELWAASQCIAASRQERVSMCRALNDASAAQAGLERSAAATKKKYDQLKLEYHELHKHYTALCEHYRTLQNQHSQVCSDLANAQEGHRQLQTATLTLEDDKALKEALELELQQSKDELSTLEDWKAQELRSRDLTVEKLREVIKARDAELAHFAEKLESLERQQNEILAETMGEYEAKLAKLRAESATYEEASKNQRDQVETLSSELESARFFIQAFQEVQNEMDEKHSQTLQQLEKEKGSLQKDLDAARSNIQLDMNNHALMEQTETELQLLREEHTLLTQKLDTARKSLVAHFPDLNDNLDNLSSILAGNGEQRHRKKRKGTK</sequence>
<evidence type="ECO:0000313" key="3">
    <source>
        <dbReference type="Proteomes" id="UP000277212"/>
    </source>
</evidence>
<dbReference type="EMBL" id="NKUJ01000462">
    <property type="protein sequence ID" value="RMJ04846.1"/>
    <property type="molecule type" value="Genomic_DNA"/>
</dbReference>
<keyword evidence="1" id="KW-0175">Coiled coil</keyword>
<name>A0A3M2RHS2_9HYPO</name>
<keyword evidence="3" id="KW-1185">Reference proteome</keyword>
<dbReference type="AlphaFoldDB" id="A0A3M2RHS2"/>
<dbReference type="OrthoDB" id="5092546at2759"/>
<feature type="coiled-coil region" evidence="1">
    <location>
        <begin position="311"/>
        <end position="376"/>
    </location>
</feature>
<protein>
    <submittedName>
        <fullName evidence="2">Uncharacterized protein</fullName>
    </submittedName>
</protein>
<comment type="caution">
    <text evidence="2">The sequence shown here is derived from an EMBL/GenBank/DDBJ whole genome shotgun (WGS) entry which is preliminary data.</text>
</comment>
<evidence type="ECO:0000256" key="1">
    <source>
        <dbReference type="SAM" id="Coils"/>
    </source>
</evidence>
<accession>A0A3M2RHS2</accession>
<dbReference type="Proteomes" id="UP000277212">
    <property type="component" value="Unassembled WGS sequence"/>
</dbReference>
<feature type="coiled-coil region" evidence="1">
    <location>
        <begin position="183"/>
        <end position="285"/>
    </location>
</feature>
<gene>
    <name evidence="2" type="ORF">CDV36_014478</name>
</gene>
<reference evidence="2 3" key="1">
    <citation type="submission" date="2017-06" db="EMBL/GenBank/DDBJ databases">
        <title>Comparative genomic analysis of Ambrosia Fusariam Clade fungi.</title>
        <authorList>
            <person name="Stajich J.E."/>
            <person name="Carrillo J."/>
            <person name="Kijimoto T."/>
            <person name="Eskalen A."/>
            <person name="O'Donnell K."/>
            <person name="Kasson M."/>
        </authorList>
    </citation>
    <scope>NUCLEOTIDE SEQUENCE [LARGE SCALE GENOMIC DNA]</scope>
    <source>
        <strain evidence="2">UCR3666</strain>
    </source>
</reference>
<evidence type="ECO:0000313" key="2">
    <source>
        <dbReference type="EMBL" id="RMJ04846.1"/>
    </source>
</evidence>
<proteinExistence type="predicted"/>